<dbReference type="AlphaFoldDB" id="A0AAW7PTV9"/>
<evidence type="ECO:0000313" key="2">
    <source>
        <dbReference type="EMBL" id="MDN5069414.1"/>
    </source>
</evidence>
<accession>A0AAW7PTV9</accession>
<evidence type="ECO:0000256" key="1">
    <source>
        <dbReference type="SAM" id="Coils"/>
    </source>
</evidence>
<feature type="coiled-coil region" evidence="1">
    <location>
        <begin position="336"/>
        <end position="403"/>
    </location>
</feature>
<organism evidence="2 3">
    <name type="scientific">Aliarcobacter butzleri</name>
    <dbReference type="NCBI Taxonomy" id="28197"/>
    <lineage>
        <taxon>Bacteria</taxon>
        <taxon>Pseudomonadati</taxon>
        <taxon>Campylobacterota</taxon>
        <taxon>Epsilonproteobacteria</taxon>
        <taxon>Campylobacterales</taxon>
        <taxon>Arcobacteraceae</taxon>
        <taxon>Aliarcobacter</taxon>
    </lineage>
</organism>
<reference evidence="2" key="2">
    <citation type="journal article" date="2023" name="Microorganisms">
        <title>Genomic Characterization of Arcobacter butzleri Strains Isolated from Various Sources in Lithuania.</title>
        <authorList>
            <person name="Uljanovas D."/>
            <person name="Golz G."/>
            <person name="Fleischmann S."/>
            <person name="Kudirkiene E."/>
            <person name="Kasetiene N."/>
            <person name="Grineviciene A."/>
            <person name="Tamuleviciene E."/>
            <person name="Aksomaitiene J."/>
            <person name="Alter T."/>
            <person name="Malakauskas M."/>
        </authorList>
    </citation>
    <scope>NUCLEOTIDE SEQUENCE</scope>
    <source>
        <strain evidence="2">RCM69</strain>
    </source>
</reference>
<evidence type="ECO:0000313" key="3">
    <source>
        <dbReference type="Proteomes" id="UP001170288"/>
    </source>
</evidence>
<comment type="caution">
    <text evidence="2">The sequence shown here is derived from an EMBL/GenBank/DDBJ whole genome shotgun (WGS) entry which is preliminary data.</text>
</comment>
<proteinExistence type="predicted"/>
<keyword evidence="1" id="KW-0175">Coiled coil</keyword>
<name>A0AAW7PTV9_9BACT</name>
<dbReference type="Proteomes" id="UP001170288">
    <property type="component" value="Unassembled WGS sequence"/>
</dbReference>
<feature type="coiled-coil region" evidence="1">
    <location>
        <begin position="158"/>
        <end position="200"/>
    </location>
</feature>
<dbReference type="RefSeq" id="WP_301371796.1">
    <property type="nucleotide sequence ID" value="NZ_JAPZCX010000001.1"/>
</dbReference>
<gene>
    <name evidence="2" type="ORF">O8C76_00035</name>
</gene>
<dbReference type="EMBL" id="JAPZCX010000001">
    <property type="protein sequence ID" value="MDN5069414.1"/>
    <property type="molecule type" value="Genomic_DNA"/>
</dbReference>
<reference evidence="2" key="1">
    <citation type="submission" date="2022-12" db="EMBL/GenBank/DDBJ databases">
        <authorList>
            <person name="Uljanovas D."/>
        </authorList>
    </citation>
    <scope>NUCLEOTIDE SEQUENCE</scope>
    <source>
        <strain evidence="2">RCM69</strain>
    </source>
</reference>
<protein>
    <submittedName>
        <fullName evidence="2">Uncharacterized protein</fullName>
    </submittedName>
</protein>
<sequence>MSLEIKKPRFSPIPIQPWLFRYLTGNEMKVVSAILNYADMKDRTKNSFPTNRTILFWCGFDLIEKSNSSNAKNTTYEKYKALKTEEERTKFKNEKIKYGINTVKAIKRSLIEKGILKTEIVGKKGKQSVKHILDLEWKKEQYINEYDEYFNSITPAPAHEKEEIKKELENLLKVADNVSQDSLTNKLKELYEKSKDLTGEKSFIVPSEDIDKVTDFIMDSNRVKTKIQDGKISNKEAYKKAIKHSIENGTYNGIEETYTKLVKKEKEEIFSNLETALMHNEPTVPYMKNILNFGSLRFTNNIYIAKYINSSNSEKIDFIIGLEKIKNYVPTATLFTKENKELLENYEQSLKDYIEKPSKKNYIDETEKLEKLNEKMLNHQISKDKQKEKLEDLSQANKQNQILDDYESS</sequence>